<gene>
    <name evidence="2" type="ORF">FHG64_13720</name>
</gene>
<evidence type="ECO:0000256" key="1">
    <source>
        <dbReference type="SAM" id="SignalP"/>
    </source>
</evidence>
<keyword evidence="1" id="KW-0732">Signal</keyword>
<dbReference type="EMBL" id="CP040812">
    <property type="protein sequence ID" value="QCY70379.1"/>
    <property type="molecule type" value="Genomic_DNA"/>
</dbReference>
<name>A0A5B7X4U8_9FLAO</name>
<proteinExistence type="predicted"/>
<accession>A0A5B7X4U8</accession>
<dbReference type="KEGG" id="afla:FHG64_13720"/>
<dbReference type="Pfam" id="PF20420">
    <property type="entry name" value="DUF6702"/>
    <property type="match status" value="1"/>
</dbReference>
<keyword evidence="3" id="KW-1185">Reference proteome</keyword>
<sequence>MMKGIIFIIAFFNFSAFTAAHKFYVSVTEIEHNQKNESLQIISRVFIDDFENVLNLRYSQGLTLDPRDESPGAEDYIRKYLNQKLQLTVNGKTVDIEYLGKEYENDMLVFYIEAPGIKDVKNVLVRNTVLMDMFEEQKNLVHVKVKGKTKSMVLVTGREENTLNF</sequence>
<evidence type="ECO:0008006" key="4">
    <source>
        <dbReference type="Google" id="ProtNLM"/>
    </source>
</evidence>
<dbReference type="AlphaFoldDB" id="A0A5B7X4U8"/>
<feature type="chain" id="PRO_5022819644" description="Peptidase E" evidence="1">
    <location>
        <begin position="20"/>
        <end position="165"/>
    </location>
</feature>
<protein>
    <recommendedName>
        <fullName evidence="4">Peptidase E</fullName>
    </recommendedName>
</protein>
<dbReference type="Proteomes" id="UP000309016">
    <property type="component" value="Chromosome"/>
</dbReference>
<dbReference type="InterPro" id="IPR046525">
    <property type="entry name" value="DUF6702"/>
</dbReference>
<reference evidence="2 3" key="1">
    <citation type="submission" date="2019-06" db="EMBL/GenBank/DDBJ databases">
        <title>Complete genome sequence of Antarcticibacterium flavum KCTC 52984T from an Antarctic marine sediment.</title>
        <authorList>
            <person name="Lee Y.M."/>
            <person name="Shin S.C."/>
        </authorList>
    </citation>
    <scope>NUCLEOTIDE SEQUENCE [LARGE SCALE GENOMIC DNA]</scope>
    <source>
        <strain evidence="2 3">KCTC 52984</strain>
    </source>
</reference>
<organism evidence="2 3">
    <name type="scientific">Antarcticibacterium flavum</name>
    <dbReference type="NCBI Taxonomy" id="2058175"/>
    <lineage>
        <taxon>Bacteria</taxon>
        <taxon>Pseudomonadati</taxon>
        <taxon>Bacteroidota</taxon>
        <taxon>Flavobacteriia</taxon>
        <taxon>Flavobacteriales</taxon>
        <taxon>Flavobacteriaceae</taxon>
        <taxon>Antarcticibacterium</taxon>
    </lineage>
</organism>
<dbReference type="OrthoDB" id="5735516at2"/>
<dbReference type="RefSeq" id="WP_139066938.1">
    <property type="nucleotide sequence ID" value="NZ_CP040812.1"/>
</dbReference>
<feature type="signal peptide" evidence="1">
    <location>
        <begin position="1"/>
        <end position="19"/>
    </location>
</feature>
<evidence type="ECO:0000313" key="2">
    <source>
        <dbReference type="EMBL" id="QCY70379.1"/>
    </source>
</evidence>
<evidence type="ECO:0000313" key="3">
    <source>
        <dbReference type="Proteomes" id="UP000309016"/>
    </source>
</evidence>